<feature type="transmembrane region" description="Helical" evidence="1">
    <location>
        <begin position="26"/>
        <end position="50"/>
    </location>
</feature>
<dbReference type="Proteomes" id="UP000813876">
    <property type="component" value="Unassembled WGS sequence"/>
</dbReference>
<gene>
    <name evidence="2" type="ORF">GLP33_18925</name>
</gene>
<evidence type="ECO:0000256" key="1">
    <source>
        <dbReference type="SAM" id="Phobius"/>
    </source>
</evidence>
<keyword evidence="1" id="KW-0472">Membrane</keyword>
<comment type="caution">
    <text evidence="2">The sequence shown here is derived from an EMBL/GenBank/DDBJ whole genome shotgun (WGS) entry which is preliminary data.</text>
</comment>
<dbReference type="EMBL" id="WMCP01000033">
    <property type="protein sequence ID" value="MCF2303796.1"/>
    <property type="molecule type" value="Genomic_DNA"/>
</dbReference>
<evidence type="ECO:0000313" key="3">
    <source>
        <dbReference type="Proteomes" id="UP000813876"/>
    </source>
</evidence>
<dbReference type="AlphaFoldDB" id="A0AAW4ZUW7"/>
<evidence type="ECO:0000313" key="2">
    <source>
        <dbReference type="EMBL" id="MCF2303796.1"/>
    </source>
</evidence>
<name>A0AAW4ZUW7_PHOPO</name>
<proteinExistence type="predicted"/>
<keyword evidence="1" id="KW-0812">Transmembrane</keyword>
<keyword evidence="1" id="KW-1133">Transmembrane helix</keyword>
<organism evidence="2 3">
    <name type="scientific">Photobacterium phosphoreum</name>
    <dbReference type="NCBI Taxonomy" id="659"/>
    <lineage>
        <taxon>Bacteria</taxon>
        <taxon>Pseudomonadati</taxon>
        <taxon>Pseudomonadota</taxon>
        <taxon>Gammaproteobacteria</taxon>
        <taxon>Vibrionales</taxon>
        <taxon>Vibrionaceae</taxon>
        <taxon>Photobacterium</taxon>
    </lineage>
</organism>
<sequence length="213" mass="24576">MNKEVERIQSKIDLKRRVIKRLKVDVFFCYCRIFVIIALATISPLLFQHLIIIENFVLVLFSIVIPLGCGAFAMGYTINTWRKIQGYMAKIESIENETFELVITYFNSNVDLNTLAFNVIRIRSLIAEALLFDIEKTQQHVDIIKVACRTNDVIEHIAQDAINEEVTAITLIQSLETALYLLNEYQQPLNNSRLNIPTVDEIQTLIETIKQKK</sequence>
<protein>
    <submittedName>
        <fullName evidence="2">Uncharacterized protein</fullName>
    </submittedName>
</protein>
<accession>A0AAW4ZUW7</accession>
<reference evidence="2" key="1">
    <citation type="submission" date="2019-11" db="EMBL/GenBank/DDBJ databases">
        <title>Comparative genomics of photobacteria reveal adaptation to distinct habitats.</title>
        <authorList>
            <person name="Fuertes-Perez S."/>
            <person name="Hilgarth M."/>
            <person name="Vogel R.F."/>
        </authorList>
    </citation>
    <scope>NUCLEOTIDE SEQUENCE</scope>
    <source>
        <strain evidence="2">TMW2.2145</strain>
    </source>
</reference>
<dbReference type="GeneID" id="69966416"/>
<dbReference type="RefSeq" id="WP_082960826.1">
    <property type="nucleotide sequence ID" value="NZ_LZFG01000070.1"/>
</dbReference>
<feature type="transmembrane region" description="Helical" evidence="1">
    <location>
        <begin position="56"/>
        <end position="78"/>
    </location>
</feature>